<evidence type="ECO:0008006" key="4">
    <source>
        <dbReference type="Google" id="ProtNLM"/>
    </source>
</evidence>
<gene>
    <name evidence="2" type="ORF">HGK34_16000</name>
</gene>
<reference evidence="2 3" key="1">
    <citation type="journal article" date="2021" name="Arch. Microbiol.">
        <title>Myceligenerans indicum sp. nov., an actinobacterium isolated from mangrove sediment of Sundarbans, India.</title>
        <authorList>
            <person name="Asha K."/>
            <person name="Bhadury P."/>
        </authorList>
    </citation>
    <scope>NUCLEOTIDE SEQUENCE [LARGE SCALE GENOMIC DNA]</scope>
    <source>
        <strain evidence="2 3">I2</strain>
    </source>
</reference>
<sequence>MTRYGLATIRLLIGFEFLWAFGDKLFGWGMATAAEQAWVNGGSPTAGFLGGVEGPASGMFNAMAGNAVFDWLFMLGLLGIGLALILGIGMRIAAATGALLLLLMWVASWPIATNPFVDAHVIDAVVLVVLAAALAGNTLGLGRWWGELSFVKRYPAFK</sequence>
<organism evidence="2 3">
    <name type="scientific">Myceligenerans indicum</name>
    <dbReference type="NCBI Taxonomy" id="2593663"/>
    <lineage>
        <taxon>Bacteria</taxon>
        <taxon>Bacillati</taxon>
        <taxon>Actinomycetota</taxon>
        <taxon>Actinomycetes</taxon>
        <taxon>Micrococcales</taxon>
        <taxon>Promicromonosporaceae</taxon>
        <taxon>Myceligenerans</taxon>
    </lineage>
</organism>
<evidence type="ECO:0000313" key="2">
    <source>
        <dbReference type="EMBL" id="MBL0887763.1"/>
    </source>
</evidence>
<proteinExistence type="predicted"/>
<name>A0ABS1LPR0_9MICO</name>
<keyword evidence="3" id="KW-1185">Reference proteome</keyword>
<keyword evidence="1" id="KW-0472">Membrane</keyword>
<dbReference type="Proteomes" id="UP000675409">
    <property type="component" value="Unassembled WGS sequence"/>
</dbReference>
<feature type="transmembrane region" description="Helical" evidence="1">
    <location>
        <begin position="68"/>
        <end position="86"/>
    </location>
</feature>
<keyword evidence="1" id="KW-1133">Transmembrane helix</keyword>
<accession>A0ABS1LPR0</accession>
<dbReference type="EMBL" id="JABBYC010000035">
    <property type="protein sequence ID" value="MBL0887763.1"/>
    <property type="molecule type" value="Genomic_DNA"/>
</dbReference>
<keyword evidence="1" id="KW-0812">Transmembrane</keyword>
<evidence type="ECO:0000256" key="1">
    <source>
        <dbReference type="SAM" id="Phobius"/>
    </source>
</evidence>
<feature type="transmembrane region" description="Helical" evidence="1">
    <location>
        <begin position="93"/>
        <end position="112"/>
    </location>
</feature>
<evidence type="ECO:0000313" key="3">
    <source>
        <dbReference type="Proteomes" id="UP000675409"/>
    </source>
</evidence>
<feature type="transmembrane region" description="Helical" evidence="1">
    <location>
        <begin position="124"/>
        <end position="145"/>
    </location>
</feature>
<comment type="caution">
    <text evidence="2">The sequence shown here is derived from an EMBL/GenBank/DDBJ whole genome shotgun (WGS) entry which is preliminary data.</text>
</comment>
<protein>
    <recommendedName>
        <fullName evidence="4">DoxX family protein</fullName>
    </recommendedName>
</protein>